<dbReference type="Proteomes" id="UP001193734">
    <property type="component" value="Unassembled WGS sequence"/>
</dbReference>
<feature type="transmembrane region" description="Helical" evidence="1">
    <location>
        <begin position="122"/>
        <end position="146"/>
    </location>
</feature>
<dbReference type="RefSeq" id="WP_172324710.1">
    <property type="nucleotide sequence ID" value="NZ_CASGKG010000007.1"/>
</dbReference>
<dbReference type="GeneID" id="82156997"/>
<feature type="transmembrane region" description="Helical" evidence="1">
    <location>
        <begin position="158"/>
        <end position="176"/>
    </location>
</feature>
<name>A0ABX2AS67_9BACT</name>
<feature type="transmembrane region" description="Helical" evidence="1">
    <location>
        <begin position="57"/>
        <end position="78"/>
    </location>
</feature>
<keyword evidence="4" id="KW-1185">Reference proteome</keyword>
<evidence type="ECO:0000259" key="2">
    <source>
        <dbReference type="Pfam" id="PF01757"/>
    </source>
</evidence>
<keyword evidence="1" id="KW-0812">Transmembrane</keyword>
<evidence type="ECO:0000313" key="4">
    <source>
        <dbReference type="Proteomes" id="UP001193734"/>
    </source>
</evidence>
<keyword evidence="1" id="KW-0472">Membrane</keyword>
<feature type="transmembrane region" description="Helical" evidence="1">
    <location>
        <begin position="90"/>
        <end position="116"/>
    </location>
</feature>
<accession>A0ABX2AS67</accession>
<proteinExistence type="predicted"/>
<feature type="transmembrane region" description="Helical" evidence="1">
    <location>
        <begin position="243"/>
        <end position="262"/>
    </location>
</feature>
<gene>
    <name evidence="3" type="ORF">HPS55_04380</name>
</gene>
<sequence length="346" mass="40037">MAREILDKRKANYRQLNIELLRIFSMLMVLVIHYNVGTNGQTTHEMVVTEPIKAIGIASLKSLSFICVNCFIIISGYFGIKWKCKGFCNYLFQISFWGGMIHVIAVVLNCSDFSILHMLGNMFMFLINGNWFFVAYLGLYMFAPILNAYIEKVDTRHLGRMVLVFYLFQTVFGWIFKTCVEFTQGLTFVSFFGLYLLGAYLRKSSMKCFLFPAKVDMMMYLGVGVICVIGSMLTNYIGIQKDVYSYISPLQIIQTIYLFLFFKKIHVSERYHKLVLFFSSSAFSALLMHSWDGVRLYGNGLRWIDDSLPVPFCFTVIYIVLFFCTACCLDKIRIFAWNHSLAKVFK</sequence>
<feature type="domain" description="Acyltransferase 3" evidence="2">
    <location>
        <begin position="17"/>
        <end position="328"/>
    </location>
</feature>
<feature type="transmembrane region" description="Helical" evidence="1">
    <location>
        <begin position="20"/>
        <end position="37"/>
    </location>
</feature>
<feature type="transmembrane region" description="Helical" evidence="1">
    <location>
        <begin position="217"/>
        <end position="237"/>
    </location>
</feature>
<dbReference type="InterPro" id="IPR002656">
    <property type="entry name" value="Acyl_transf_3_dom"/>
</dbReference>
<evidence type="ECO:0000313" key="3">
    <source>
        <dbReference type="EMBL" id="NPE13572.1"/>
    </source>
</evidence>
<feature type="transmembrane region" description="Helical" evidence="1">
    <location>
        <begin position="311"/>
        <end position="329"/>
    </location>
</feature>
<keyword evidence="1" id="KW-1133">Transmembrane helix</keyword>
<evidence type="ECO:0000256" key="1">
    <source>
        <dbReference type="SAM" id="Phobius"/>
    </source>
</evidence>
<protein>
    <recommendedName>
        <fullName evidence="2">Acyltransferase 3 domain-containing protein</fullName>
    </recommendedName>
</protein>
<feature type="transmembrane region" description="Helical" evidence="1">
    <location>
        <begin position="274"/>
        <end position="291"/>
    </location>
</feature>
<reference evidence="3 4" key="1">
    <citation type="submission" date="2020-05" db="EMBL/GenBank/DDBJ databases">
        <title>Distinct polysaccharide utilization as determinants for interspecies competition between intestinal Prevotella spp.</title>
        <authorList>
            <person name="Galvez E.J.C."/>
            <person name="Iljazovic A."/>
            <person name="Strowig T."/>
        </authorList>
    </citation>
    <scope>NUCLEOTIDE SEQUENCE [LARGE SCALE GENOMIC DNA]</scope>
    <source>
        <strain evidence="3 4">PROD</strain>
    </source>
</reference>
<comment type="caution">
    <text evidence="3">The sequence shown here is derived from an EMBL/GenBank/DDBJ whole genome shotgun (WGS) entry which is preliminary data.</text>
</comment>
<dbReference type="EMBL" id="JABKKE010000005">
    <property type="protein sequence ID" value="NPE13572.1"/>
    <property type="molecule type" value="Genomic_DNA"/>
</dbReference>
<dbReference type="Pfam" id="PF01757">
    <property type="entry name" value="Acyl_transf_3"/>
    <property type="match status" value="1"/>
</dbReference>
<feature type="transmembrane region" description="Helical" evidence="1">
    <location>
        <begin position="182"/>
        <end position="201"/>
    </location>
</feature>
<organism evidence="3 4">
    <name type="scientific">Xylanibacter rodentium</name>
    <dbReference type="NCBI Taxonomy" id="2736289"/>
    <lineage>
        <taxon>Bacteria</taxon>
        <taxon>Pseudomonadati</taxon>
        <taxon>Bacteroidota</taxon>
        <taxon>Bacteroidia</taxon>
        <taxon>Bacteroidales</taxon>
        <taxon>Prevotellaceae</taxon>
        <taxon>Xylanibacter</taxon>
    </lineage>
</organism>